<dbReference type="InterPro" id="IPR036465">
    <property type="entry name" value="vWFA_dom_sf"/>
</dbReference>
<dbReference type="GO" id="GO:0005245">
    <property type="term" value="F:voltage-gated calcium channel activity"/>
    <property type="evidence" value="ECO:0007669"/>
    <property type="project" value="TreeGrafter"/>
</dbReference>
<proteinExistence type="predicted"/>
<keyword evidence="5" id="KW-0812">Transmembrane</keyword>
<feature type="non-terminal residue" evidence="15">
    <location>
        <position position="1"/>
    </location>
</feature>
<keyword evidence="12" id="KW-0325">Glycoprotein</keyword>
<dbReference type="Gene3D" id="3.40.50.410">
    <property type="entry name" value="von Willebrand factor, type A domain"/>
    <property type="match status" value="1"/>
</dbReference>
<keyword evidence="3" id="KW-0109">Calcium transport</keyword>
<dbReference type="SMART" id="SM00327">
    <property type="entry name" value="VWA"/>
    <property type="match status" value="1"/>
</dbReference>
<organism evidence="15 16">
    <name type="scientific">Candidula unifasciata</name>
    <dbReference type="NCBI Taxonomy" id="100452"/>
    <lineage>
        <taxon>Eukaryota</taxon>
        <taxon>Metazoa</taxon>
        <taxon>Spiralia</taxon>
        <taxon>Lophotrochozoa</taxon>
        <taxon>Mollusca</taxon>
        <taxon>Gastropoda</taxon>
        <taxon>Heterobranchia</taxon>
        <taxon>Euthyneura</taxon>
        <taxon>Panpulmonata</taxon>
        <taxon>Eupulmonata</taxon>
        <taxon>Stylommatophora</taxon>
        <taxon>Helicina</taxon>
        <taxon>Helicoidea</taxon>
        <taxon>Geomitridae</taxon>
        <taxon>Candidula</taxon>
    </lineage>
</organism>
<feature type="domain" description="VWFA" evidence="14">
    <location>
        <begin position="233"/>
        <end position="421"/>
    </location>
</feature>
<dbReference type="PANTHER" id="PTHR10166:SF67">
    <property type="entry name" value="VWFA DOMAIN-CONTAINING PROTEIN"/>
    <property type="match status" value="1"/>
</dbReference>
<dbReference type="EMBL" id="CAJHNH020008510">
    <property type="protein sequence ID" value="CAG5136255.1"/>
    <property type="molecule type" value="Genomic_DNA"/>
</dbReference>
<keyword evidence="2" id="KW-0813">Transport</keyword>
<evidence type="ECO:0000256" key="7">
    <source>
        <dbReference type="ARBA" id="ARBA00022837"/>
    </source>
</evidence>
<comment type="subcellular location">
    <subcellularLocation>
        <location evidence="1">Membrane</location>
        <topology evidence="1">Single-pass type I membrane protein</topology>
    </subcellularLocation>
</comment>
<evidence type="ECO:0000256" key="2">
    <source>
        <dbReference type="ARBA" id="ARBA00022448"/>
    </source>
</evidence>
<keyword evidence="11" id="KW-0472">Membrane</keyword>
<dbReference type="InterPro" id="IPR002035">
    <property type="entry name" value="VWF_A"/>
</dbReference>
<evidence type="ECO:0000256" key="8">
    <source>
        <dbReference type="ARBA" id="ARBA00022882"/>
    </source>
</evidence>
<protein>
    <recommendedName>
        <fullName evidence="14">VWFA domain-containing protein</fullName>
    </recommendedName>
</protein>
<evidence type="ECO:0000313" key="16">
    <source>
        <dbReference type="Proteomes" id="UP000678393"/>
    </source>
</evidence>
<dbReference type="PROSITE" id="PS50234">
    <property type="entry name" value="VWFA"/>
    <property type="match status" value="1"/>
</dbReference>
<evidence type="ECO:0000256" key="6">
    <source>
        <dbReference type="ARBA" id="ARBA00022729"/>
    </source>
</evidence>
<dbReference type="GO" id="GO:0005891">
    <property type="term" value="C:voltage-gated calcium channel complex"/>
    <property type="evidence" value="ECO:0007669"/>
    <property type="project" value="TreeGrafter"/>
</dbReference>
<keyword evidence="8" id="KW-0851">Voltage-gated channel</keyword>
<keyword evidence="7" id="KW-0106">Calcium</keyword>
<evidence type="ECO:0000256" key="9">
    <source>
        <dbReference type="ARBA" id="ARBA00022989"/>
    </source>
</evidence>
<dbReference type="OrthoDB" id="10054666at2759"/>
<evidence type="ECO:0000256" key="5">
    <source>
        <dbReference type="ARBA" id="ARBA00022692"/>
    </source>
</evidence>
<keyword evidence="4" id="KW-0107">Calcium channel</keyword>
<gene>
    <name evidence="15" type="ORF">CUNI_LOCUS21813</name>
</gene>
<keyword evidence="6" id="KW-0732">Signal</keyword>
<accession>A0A8S4A825</accession>
<evidence type="ECO:0000256" key="11">
    <source>
        <dbReference type="ARBA" id="ARBA00023136"/>
    </source>
</evidence>
<keyword evidence="10" id="KW-0406">Ion transport</keyword>
<dbReference type="Pfam" id="PF00092">
    <property type="entry name" value="VWA"/>
    <property type="match status" value="1"/>
</dbReference>
<reference evidence="15" key="1">
    <citation type="submission" date="2021-04" db="EMBL/GenBank/DDBJ databases">
        <authorList>
            <consortium name="Molecular Ecology Group"/>
        </authorList>
    </citation>
    <scope>NUCLEOTIDE SEQUENCE</scope>
</reference>
<keyword evidence="9" id="KW-1133">Transmembrane helix</keyword>
<dbReference type="InterPro" id="IPR013608">
    <property type="entry name" value="VWA_N"/>
</dbReference>
<dbReference type="Proteomes" id="UP000678393">
    <property type="component" value="Unassembled WGS sequence"/>
</dbReference>
<comment type="caution">
    <text evidence="15">The sequence shown here is derived from an EMBL/GenBank/DDBJ whole genome shotgun (WGS) entry which is preliminary data.</text>
</comment>
<dbReference type="SUPFAM" id="SSF53300">
    <property type="entry name" value="vWA-like"/>
    <property type="match status" value="1"/>
</dbReference>
<evidence type="ECO:0000256" key="12">
    <source>
        <dbReference type="ARBA" id="ARBA00023180"/>
    </source>
</evidence>
<keyword evidence="13" id="KW-0407">Ion channel</keyword>
<dbReference type="AlphaFoldDB" id="A0A8S4A825"/>
<evidence type="ECO:0000313" key="15">
    <source>
        <dbReference type="EMBL" id="CAG5136255.1"/>
    </source>
</evidence>
<evidence type="ECO:0000256" key="10">
    <source>
        <dbReference type="ARBA" id="ARBA00023065"/>
    </source>
</evidence>
<dbReference type="InterPro" id="IPR051173">
    <property type="entry name" value="Ca_channel_alpha-2/delta"/>
</dbReference>
<evidence type="ECO:0000256" key="1">
    <source>
        <dbReference type="ARBA" id="ARBA00004479"/>
    </source>
</evidence>
<dbReference type="Pfam" id="PF08399">
    <property type="entry name" value="VWA_N"/>
    <property type="match status" value="1"/>
</dbReference>
<keyword evidence="16" id="KW-1185">Reference proteome</keyword>
<dbReference type="FunFam" id="3.40.50.410:FF:000007">
    <property type="entry name" value="Calcium voltage-gated channel auxiliary subunit alpha2delta 3"/>
    <property type="match status" value="1"/>
</dbReference>
<evidence type="ECO:0000256" key="13">
    <source>
        <dbReference type="ARBA" id="ARBA00023303"/>
    </source>
</evidence>
<name>A0A8S4A825_9EUPU</name>
<sequence>MIIFLCTSSSFNDGGVYNRISLPSVSSWAKTVDDKLVKLNEMFVVVNNTFQKKAKGSLPSPGLNFTYEVLNETEVVKEMAASVSELLHRHMKALEKSVKAAEAAAAAYKWNNNLMKDDVTYMNSKELDEKDVELTYSDKFGRRVNFNFSSVHIPVEIYDGNIDILNGLNWTAALEDQFKKNQEEDPDILWQYFGSQTGFLRTYPAAEWRRDEVDLYDVRRQSWYTQGSSSPKDMLILIDTSGSTHGQSLQLMQNAVKSILATLGENDYVNIVAFAEEANFVSKCFNHTAFVQANFRNKRRLIKDIDKLMAFGQADFTQAIQFAFEKFNEFSNNGTNVNNVGANCNKVIMLLTDGGTDTAEDVFEKYNWPNKTVRVFTYAVGPTPNPVKALRWMACANRGYFSQIPAMGAIRARVQDFMSILDGPLALASAKFIHWTSTHREAYYVHDS</sequence>
<dbReference type="PANTHER" id="PTHR10166">
    <property type="entry name" value="VOLTAGE-DEPENDENT CALCIUM CHANNEL SUBUNIT ALPHA-2/DELTA-RELATED"/>
    <property type="match status" value="1"/>
</dbReference>
<evidence type="ECO:0000256" key="3">
    <source>
        <dbReference type="ARBA" id="ARBA00022568"/>
    </source>
</evidence>
<evidence type="ECO:0000259" key="14">
    <source>
        <dbReference type="PROSITE" id="PS50234"/>
    </source>
</evidence>
<evidence type="ECO:0000256" key="4">
    <source>
        <dbReference type="ARBA" id="ARBA00022673"/>
    </source>
</evidence>